<evidence type="ECO:0000313" key="1">
    <source>
        <dbReference type="EMBL" id="MDN5216743.1"/>
    </source>
</evidence>
<organism evidence="1 2">
    <name type="scientific">Agaribacillus aureus</name>
    <dbReference type="NCBI Taxonomy" id="3051825"/>
    <lineage>
        <taxon>Bacteria</taxon>
        <taxon>Pseudomonadati</taxon>
        <taxon>Bacteroidota</taxon>
        <taxon>Cytophagia</taxon>
        <taxon>Cytophagales</taxon>
        <taxon>Splendidivirgaceae</taxon>
        <taxon>Agaribacillus</taxon>
    </lineage>
</organism>
<protein>
    <recommendedName>
        <fullName evidence="3">Lipoprotein SmpA/OmlA domain-containing protein</fullName>
    </recommendedName>
</protein>
<evidence type="ECO:0008006" key="3">
    <source>
        <dbReference type="Google" id="ProtNLM"/>
    </source>
</evidence>
<dbReference type="Proteomes" id="UP001172083">
    <property type="component" value="Unassembled WGS sequence"/>
</dbReference>
<dbReference type="RefSeq" id="WP_346762081.1">
    <property type="nucleotide sequence ID" value="NZ_JAUJEB010000010.1"/>
</dbReference>
<proteinExistence type="predicted"/>
<gene>
    <name evidence="1" type="ORF">QQ020_32030</name>
</gene>
<dbReference type="EMBL" id="JAUJEB010000010">
    <property type="protein sequence ID" value="MDN5216743.1"/>
    <property type="molecule type" value="Genomic_DNA"/>
</dbReference>
<sequence>MKLYLRSFALFFFSLWLSQCQEVKSIEGLDTASWKSDRHACKQIRTGLEGSFMENKNKLMGYSQQEIGKILGKPDEMDLYKRNQKFFIYYLVPGKQCEGTNAKGRPRSLYIRFSAMNVSNEVFVRDY</sequence>
<name>A0ABT8LGR1_9BACT</name>
<keyword evidence="2" id="KW-1185">Reference proteome</keyword>
<comment type="caution">
    <text evidence="1">The sequence shown here is derived from an EMBL/GenBank/DDBJ whole genome shotgun (WGS) entry which is preliminary data.</text>
</comment>
<evidence type="ECO:0000313" key="2">
    <source>
        <dbReference type="Proteomes" id="UP001172083"/>
    </source>
</evidence>
<reference evidence="1" key="1">
    <citation type="submission" date="2023-06" db="EMBL/GenBank/DDBJ databases">
        <title>Genomic of Agaribacillus aureum.</title>
        <authorList>
            <person name="Wang G."/>
        </authorList>
    </citation>
    <scope>NUCLEOTIDE SEQUENCE</scope>
    <source>
        <strain evidence="1">BMA12</strain>
    </source>
</reference>
<accession>A0ABT8LGR1</accession>